<evidence type="ECO:0000313" key="1">
    <source>
        <dbReference type="EMBL" id="JAD74702.1"/>
    </source>
</evidence>
<name>A0A0A9CT75_ARUDO</name>
<proteinExistence type="predicted"/>
<dbReference type="AlphaFoldDB" id="A0A0A9CT75"/>
<protein>
    <submittedName>
        <fullName evidence="1">Uncharacterized protein</fullName>
    </submittedName>
</protein>
<reference evidence="1" key="2">
    <citation type="journal article" date="2015" name="Data Brief">
        <title>Shoot transcriptome of the giant reed, Arundo donax.</title>
        <authorList>
            <person name="Barrero R.A."/>
            <person name="Guerrero F.D."/>
            <person name="Moolhuijzen P."/>
            <person name="Goolsby J.A."/>
            <person name="Tidwell J."/>
            <person name="Bellgard S.E."/>
            <person name="Bellgard M.I."/>
        </authorList>
    </citation>
    <scope>NUCLEOTIDE SEQUENCE</scope>
    <source>
        <tissue evidence="1">Shoot tissue taken approximately 20 cm above the soil surface</tissue>
    </source>
</reference>
<organism evidence="1">
    <name type="scientific">Arundo donax</name>
    <name type="common">Giant reed</name>
    <name type="synonym">Donax arundinaceus</name>
    <dbReference type="NCBI Taxonomy" id="35708"/>
    <lineage>
        <taxon>Eukaryota</taxon>
        <taxon>Viridiplantae</taxon>
        <taxon>Streptophyta</taxon>
        <taxon>Embryophyta</taxon>
        <taxon>Tracheophyta</taxon>
        <taxon>Spermatophyta</taxon>
        <taxon>Magnoliopsida</taxon>
        <taxon>Liliopsida</taxon>
        <taxon>Poales</taxon>
        <taxon>Poaceae</taxon>
        <taxon>PACMAD clade</taxon>
        <taxon>Arundinoideae</taxon>
        <taxon>Arundineae</taxon>
        <taxon>Arundo</taxon>
    </lineage>
</organism>
<dbReference type="EMBL" id="GBRH01223193">
    <property type="protein sequence ID" value="JAD74702.1"/>
    <property type="molecule type" value="Transcribed_RNA"/>
</dbReference>
<accession>A0A0A9CT75</accession>
<sequence length="99" mass="11233">MNSYRVSLCDLYRRPRELPVHHGDQCLLAQVHHIHLAHNERVLDGSCGRRQYGCGGDEGKDDGSNDCCRGEAPALHSLELSLLRSAVHFYGRIFFERNV</sequence>
<reference evidence="1" key="1">
    <citation type="submission" date="2014-09" db="EMBL/GenBank/DDBJ databases">
        <authorList>
            <person name="Magalhaes I.L.F."/>
            <person name="Oliveira U."/>
            <person name="Santos F.R."/>
            <person name="Vidigal T.H.D.A."/>
            <person name="Brescovit A.D."/>
            <person name="Santos A.J."/>
        </authorList>
    </citation>
    <scope>NUCLEOTIDE SEQUENCE</scope>
    <source>
        <tissue evidence="1">Shoot tissue taken approximately 20 cm above the soil surface</tissue>
    </source>
</reference>